<organism evidence="2 3">
    <name type="scientific">Sphaerotilus sulfidivorans</name>
    <dbReference type="NCBI Taxonomy" id="639200"/>
    <lineage>
        <taxon>Bacteria</taxon>
        <taxon>Pseudomonadati</taxon>
        <taxon>Pseudomonadota</taxon>
        <taxon>Betaproteobacteria</taxon>
        <taxon>Burkholderiales</taxon>
        <taxon>Sphaerotilaceae</taxon>
        <taxon>Sphaerotilus</taxon>
    </lineage>
</organism>
<reference evidence="2 3" key="1">
    <citation type="submission" date="2019-02" db="EMBL/GenBank/DDBJ databases">
        <title>Complete Genome Sequence and Methylome Analysis of Sphaerotilus natans subsp. sulfidivorans D-507.</title>
        <authorList>
            <person name="Fomenkov A."/>
            <person name="Gridneva E."/>
            <person name="Smolyakov D."/>
            <person name="Dubinina G."/>
            <person name="Vincze T."/>
            <person name="Grabovich M."/>
            <person name="Roberts R.J."/>
        </authorList>
    </citation>
    <scope>NUCLEOTIDE SEQUENCE [LARGE SCALE GENOMIC DNA]</scope>
    <source>
        <strain evidence="2 3">D-507</strain>
    </source>
</reference>
<gene>
    <name evidence="1" type="ORF">ABIC99_002436</name>
    <name evidence="2" type="ORF">EWH46_12465</name>
</gene>
<evidence type="ECO:0000313" key="4">
    <source>
        <dbReference type="Proteomes" id="UP001549111"/>
    </source>
</evidence>
<dbReference type="RefSeq" id="WP_149504194.1">
    <property type="nucleotide sequence ID" value="NZ_CP035708.1"/>
</dbReference>
<dbReference type="Proteomes" id="UP001549111">
    <property type="component" value="Unassembled WGS sequence"/>
</dbReference>
<evidence type="ECO:0000313" key="1">
    <source>
        <dbReference type="EMBL" id="MET3604620.1"/>
    </source>
</evidence>
<dbReference type="SUPFAM" id="SSF52540">
    <property type="entry name" value="P-loop containing nucleoside triphosphate hydrolases"/>
    <property type="match status" value="1"/>
</dbReference>
<accession>A0A5C1Q0I8</accession>
<dbReference type="AlphaFoldDB" id="A0A5C1Q0I8"/>
<dbReference type="EMBL" id="CP035708">
    <property type="protein sequence ID" value="QEN01513.1"/>
    <property type="molecule type" value="Genomic_DNA"/>
</dbReference>
<dbReference type="KEGG" id="snn:EWH46_12465"/>
<protein>
    <submittedName>
        <fullName evidence="1">ABC-type ATPase</fullName>
    </submittedName>
</protein>
<dbReference type="EMBL" id="JBEPLS010000008">
    <property type="protein sequence ID" value="MET3604620.1"/>
    <property type="molecule type" value="Genomic_DNA"/>
</dbReference>
<keyword evidence="4" id="KW-1185">Reference proteome</keyword>
<dbReference type="OrthoDB" id="9791543at2"/>
<evidence type="ECO:0000313" key="3">
    <source>
        <dbReference type="Proteomes" id="UP000323522"/>
    </source>
</evidence>
<evidence type="ECO:0000313" key="2">
    <source>
        <dbReference type="EMBL" id="QEN01513.1"/>
    </source>
</evidence>
<dbReference type="PANTHER" id="PTHR39206:SF1">
    <property type="entry name" value="SLL8004 PROTEIN"/>
    <property type="match status" value="1"/>
</dbReference>
<dbReference type="PANTHER" id="PTHR39206">
    <property type="entry name" value="SLL8004 PROTEIN"/>
    <property type="match status" value="1"/>
</dbReference>
<name>A0A5C1Q0I8_9BURK</name>
<dbReference type="Proteomes" id="UP000323522">
    <property type="component" value="Chromosome"/>
</dbReference>
<reference evidence="1 4" key="2">
    <citation type="submission" date="2024-06" db="EMBL/GenBank/DDBJ databases">
        <title>Genomic Encyclopedia of Type Strains, Phase IV (KMG-IV): sequencing the most valuable type-strain genomes for metagenomic binning, comparative biology and taxonomic classification.</title>
        <authorList>
            <person name="Goeker M."/>
        </authorList>
    </citation>
    <scope>NUCLEOTIDE SEQUENCE [LARGE SCALE GENOMIC DNA]</scope>
    <source>
        <strain evidence="1 4">D-501</strain>
    </source>
</reference>
<sequence length="116" mass="13134">MSQPIPRLRVFAGPNGSGKSTIKDSLLPQWLGVYVNADDIEKAIRTQVISRYHRSLELLPAAVEQSSRAYVFDNSNHARTWIAEITDGDDMELQTDQMPHWFRTALWDPFAGTTDT</sequence>
<dbReference type="InterPro" id="IPR027417">
    <property type="entry name" value="P-loop_NTPase"/>
</dbReference>
<proteinExistence type="predicted"/>
<dbReference type="Gene3D" id="3.40.50.300">
    <property type="entry name" value="P-loop containing nucleotide triphosphate hydrolases"/>
    <property type="match status" value="1"/>
</dbReference>